<proteinExistence type="predicted"/>
<evidence type="ECO:0000256" key="5">
    <source>
        <dbReference type="SAM" id="Phobius"/>
    </source>
</evidence>
<dbReference type="PRINTS" id="PR01021">
    <property type="entry name" value="OMPADOMAIN"/>
</dbReference>
<dbReference type="PRINTS" id="PR01023">
    <property type="entry name" value="NAFLGMOTY"/>
</dbReference>
<keyword evidence="5" id="KW-0812">Transmembrane</keyword>
<comment type="caution">
    <text evidence="7">The sequence shown here is derived from an EMBL/GenBank/DDBJ whole genome shotgun (WGS) entry which is preliminary data.</text>
</comment>
<evidence type="ECO:0000256" key="2">
    <source>
        <dbReference type="ARBA" id="ARBA00023136"/>
    </source>
</evidence>
<dbReference type="EMBL" id="VCQV01000004">
    <property type="protein sequence ID" value="TWP37893.1"/>
    <property type="molecule type" value="Genomic_DNA"/>
</dbReference>
<evidence type="ECO:0000256" key="3">
    <source>
        <dbReference type="ARBA" id="ARBA00023237"/>
    </source>
</evidence>
<organism evidence="7 8">
    <name type="scientific">Leekyejoonella antrihumi</name>
    <dbReference type="NCBI Taxonomy" id="1660198"/>
    <lineage>
        <taxon>Bacteria</taxon>
        <taxon>Bacillati</taxon>
        <taxon>Actinomycetota</taxon>
        <taxon>Actinomycetes</taxon>
        <taxon>Micrococcales</taxon>
        <taxon>Dermacoccaceae</taxon>
        <taxon>Leekyejoonella</taxon>
    </lineage>
</organism>
<reference evidence="7 8" key="1">
    <citation type="submission" date="2019-05" db="EMBL/GenBank/DDBJ databases">
        <authorList>
            <person name="Lee S.D."/>
        </authorList>
    </citation>
    <scope>NUCLEOTIDE SEQUENCE [LARGE SCALE GENOMIC DNA]</scope>
    <source>
        <strain evidence="7 8">C5-26</strain>
    </source>
</reference>
<dbReference type="InterPro" id="IPR050330">
    <property type="entry name" value="Bact_OuterMem_StrucFunc"/>
</dbReference>
<evidence type="ECO:0000256" key="4">
    <source>
        <dbReference type="PROSITE-ProRule" id="PRU00473"/>
    </source>
</evidence>
<reference evidence="7 8" key="2">
    <citation type="submission" date="2019-08" db="EMBL/GenBank/DDBJ databases">
        <title>Jejuicoccus antrihumi gen. nov., sp. nov., a new member of the family Dermacoccaceae isolated from a cave.</title>
        <authorList>
            <person name="Schumann P."/>
            <person name="Kim I.S."/>
        </authorList>
    </citation>
    <scope>NUCLEOTIDE SEQUENCE [LARGE SCALE GENOMIC DNA]</scope>
    <source>
        <strain evidence="7 8">C5-26</strain>
    </source>
</reference>
<dbReference type="InterPro" id="IPR006664">
    <property type="entry name" value="OMP_bac"/>
</dbReference>
<sequence>MEAEDGTAPQPGGKTVTKRVRRGLGGWWVLALILVPILVAALATLTRHNGIQNDLKHRTQSALSAGGVDGAKVSFSGRDATITVAPGPNSKKAKTIAKRVTGVRTVEVKTSGTAAPTPNPSPTSAAGTASATCTDLTAKIGTLLKGNEPSFGDNSTALQPSSDGTLSKVASLLKGCPNVMAQVAGYTDNTGTADGNKQVSQARADAVRDYLVKQGVTSGKLTSIGYGEADPIASNDTDAGRQQNRRVEITVQGG</sequence>
<dbReference type="GO" id="GO:0009279">
    <property type="term" value="C:cell outer membrane"/>
    <property type="evidence" value="ECO:0007669"/>
    <property type="project" value="UniProtKB-SubCell"/>
</dbReference>
<feature type="domain" description="OmpA-like" evidence="6">
    <location>
        <begin position="138"/>
        <end position="254"/>
    </location>
</feature>
<accession>A0A563E6K7</accession>
<keyword evidence="2 4" id="KW-0472">Membrane</keyword>
<dbReference type="AlphaFoldDB" id="A0A563E6K7"/>
<keyword evidence="3" id="KW-0998">Cell outer membrane</keyword>
<dbReference type="SUPFAM" id="SSF103088">
    <property type="entry name" value="OmpA-like"/>
    <property type="match status" value="1"/>
</dbReference>
<dbReference type="PANTHER" id="PTHR30329:SF21">
    <property type="entry name" value="LIPOPROTEIN YIAD-RELATED"/>
    <property type="match status" value="1"/>
</dbReference>
<protein>
    <submittedName>
        <fullName evidence="7">OmpA family protein</fullName>
    </submittedName>
</protein>
<keyword evidence="5" id="KW-1133">Transmembrane helix</keyword>
<dbReference type="OrthoDB" id="5166631at2"/>
<dbReference type="InterPro" id="IPR036737">
    <property type="entry name" value="OmpA-like_sf"/>
</dbReference>
<dbReference type="PANTHER" id="PTHR30329">
    <property type="entry name" value="STATOR ELEMENT OF FLAGELLAR MOTOR COMPLEX"/>
    <property type="match status" value="1"/>
</dbReference>
<dbReference type="PROSITE" id="PS51123">
    <property type="entry name" value="OMPA_2"/>
    <property type="match status" value="1"/>
</dbReference>
<gene>
    <name evidence="7" type="ORF">FGL98_04050</name>
</gene>
<evidence type="ECO:0000259" key="6">
    <source>
        <dbReference type="PROSITE" id="PS51123"/>
    </source>
</evidence>
<dbReference type="InterPro" id="IPR006665">
    <property type="entry name" value="OmpA-like"/>
</dbReference>
<dbReference type="Pfam" id="PF00691">
    <property type="entry name" value="OmpA"/>
    <property type="match status" value="1"/>
</dbReference>
<comment type="subcellular location">
    <subcellularLocation>
        <location evidence="1">Cell outer membrane</location>
    </subcellularLocation>
</comment>
<evidence type="ECO:0000313" key="8">
    <source>
        <dbReference type="Proteomes" id="UP000320244"/>
    </source>
</evidence>
<dbReference type="RefSeq" id="WP_146315462.1">
    <property type="nucleotide sequence ID" value="NZ_VCQV01000004.1"/>
</dbReference>
<feature type="transmembrane region" description="Helical" evidence="5">
    <location>
        <begin position="27"/>
        <end position="46"/>
    </location>
</feature>
<name>A0A563E6K7_9MICO</name>
<evidence type="ECO:0000313" key="7">
    <source>
        <dbReference type="EMBL" id="TWP37893.1"/>
    </source>
</evidence>
<dbReference type="Gene3D" id="3.30.1330.60">
    <property type="entry name" value="OmpA-like domain"/>
    <property type="match status" value="1"/>
</dbReference>
<dbReference type="Proteomes" id="UP000320244">
    <property type="component" value="Unassembled WGS sequence"/>
</dbReference>
<dbReference type="CDD" id="cd07185">
    <property type="entry name" value="OmpA_C-like"/>
    <property type="match status" value="1"/>
</dbReference>
<keyword evidence="8" id="KW-1185">Reference proteome</keyword>
<evidence type="ECO:0000256" key="1">
    <source>
        <dbReference type="ARBA" id="ARBA00004442"/>
    </source>
</evidence>